<dbReference type="AlphaFoldDB" id="A0A0A9HWC9"/>
<reference evidence="2" key="1">
    <citation type="submission" date="2014-09" db="EMBL/GenBank/DDBJ databases">
        <authorList>
            <person name="Magalhaes I.L.F."/>
            <person name="Oliveira U."/>
            <person name="Santos F.R."/>
            <person name="Vidigal T.H.D.A."/>
            <person name="Brescovit A.D."/>
            <person name="Santos A.J."/>
        </authorList>
    </citation>
    <scope>NUCLEOTIDE SEQUENCE</scope>
    <source>
        <tissue evidence="2">Shoot tissue taken approximately 20 cm above the soil surface</tissue>
    </source>
</reference>
<name>A0A0A9HWC9_ARUDO</name>
<organism evidence="2">
    <name type="scientific">Arundo donax</name>
    <name type="common">Giant reed</name>
    <name type="synonym">Donax arundinaceus</name>
    <dbReference type="NCBI Taxonomy" id="35708"/>
    <lineage>
        <taxon>Eukaryota</taxon>
        <taxon>Viridiplantae</taxon>
        <taxon>Streptophyta</taxon>
        <taxon>Embryophyta</taxon>
        <taxon>Tracheophyta</taxon>
        <taxon>Spermatophyta</taxon>
        <taxon>Magnoliopsida</taxon>
        <taxon>Liliopsida</taxon>
        <taxon>Poales</taxon>
        <taxon>Poaceae</taxon>
        <taxon>PACMAD clade</taxon>
        <taxon>Arundinoideae</taxon>
        <taxon>Arundineae</taxon>
        <taxon>Arundo</taxon>
    </lineage>
</organism>
<dbReference type="EMBL" id="GBRH01158710">
    <property type="protein sequence ID" value="JAE39186.1"/>
    <property type="molecule type" value="Transcribed_RNA"/>
</dbReference>
<evidence type="ECO:0000313" key="2">
    <source>
        <dbReference type="EMBL" id="JAE39186.1"/>
    </source>
</evidence>
<evidence type="ECO:0000256" key="1">
    <source>
        <dbReference type="SAM" id="MobiDB-lite"/>
    </source>
</evidence>
<reference evidence="2" key="2">
    <citation type="journal article" date="2015" name="Data Brief">
        <title>Shoot transcriptome of the giant reed, Arundo donax.</title>
        <authorList>
            <person name="Barrero R.A."/>
            <person name="Guerrero F.D."/>
            <person name="Moolhuijzen P."/>
            <person name="Goolsby J.A."/>
            <person name="Tidwell J."/>
            <person name="Bellgard S.E."/>
            <person name="Bellgard M.I."/>
        </authorList>
    </citation>
    <scope>NUCLEOTIDE SEQUENCE</scope>
    <source>
        <tissue evidence="2">Shoot tissue taken approximately 20 cm above the soil surface</tissue>
    </source>
</reference>
<proteinExistence type="predicted"/>
<feature type="region of interest" description="Disordered" evidence="1">
    <location>
        <begin position="34"/>
        <end position="73"/>
    </location>
</feature>
<protein>
    <submittedName>
        <fullName evidence="2">Uncharacterized protein</fullName>
    </submittedName>
</protein>
<accession>A0A0A9HWC9</accession>
<sequence length="73" mass="7878">MNTLDATVPPPRLPRASAISSSIGATIASRLGRRCARRPRATSSLPMRCCDAPGVPRPRSHSQRFRIAQHATS</sequence>